<feature type="domain" description="BLUF" evidence="1">
    <location>
        <begin position="102"/>
        <end position="195"/>
    </location>
</feature>
<evidence type="ECO:0000313" key="3">
    <source>
        <dbReference type="EMBL" id="RAK66368.1"/>
    </source>
</evidence>
<dbReference type="AlphaFoldDB" id="A0A328BMX8"/>
<reference evidence="3 4" key="1">
    <citation type="submission" date="2018-05" db="EMBL/GenBank/DDBJ databases">
        <authorList>
            <person name="Lanie J.A."/>
            <person name="Ng W.-L."/>
            <person name="Kazmierczak K.M."/>
            <person name="Andrzejewski T.M."/>
            <person name="Davidsen T.M."/>
            <person name="Wayne K.J."/>
            <person name="Tettelin H."/>
            <person name="Glass J.I."/>
            <person name="Rusch D."/>
            <person name="Podicherti R."/>
            <person name="Tsui H.-C.T."/>
            <person name="Winkler M.E."/>
        </authorList>
    </citation>
    <scope>NUCLEOTIDE SEQUENCE [LARGE SCALE GENOMIC DNA]</scope>
    <source>
        <strain evidence="3 4">BUT-10</strain>
    </source>
</reference>
<comment type="caution">
    <text evidence="3">The sequence shown here is derived from an EMBL/GenBank/DDBJ whole genome shotgun (WGS) entry which is preliminary data.</text>
</comment>
<dbReference type="EMBL" id="QFYS01000003">
    <property type="protein sequence ID" value="RAK66368.1"/>
    <property type="molecule type" value="Genomic_DNA"/>
</dbReference>
<dbReference type="GO" id="GO:0009882">
    <property type="term" value="F:blue light photoreceptor activity"/>
    <property type="evidence" value="ECO:0007669"/>
    <property type="project" value="InterPro"/>
</dbReference>
<protein>
    <recommendedName>
        <fullName evidence="5">BLUF domain-containing protein</fullName>
    </recommendedName>
</protein>
<evidence type="ECO:0008006" key="5">
    <source>
        <dbReference type="Google" id="ProtNLM"/>
    </source>
</evidence>
<dbReference type="InterPro" id="IPR010982">
    <property type="entry name" value="Lambda_DNA-bd_dom_sf"/>
</dbReference>
<dbReference type="Pfam" id="PF04940">
    <property type="entry name" value="BLUF"/>
    <property type="match status" value="1"/>
</dbReference>
<dbReference type="CDD" id="cd00093">
    <property type="entry name" value="HTH_XRE"/>
    <property type="match status" value="1"/>
</dbReference>
<evidence type="ECO:0000313" key="4">
    <source>
        <dbReference type="Proteomes" id="UP000249524"/>
    </source>
</evidence>
<organism evidence="3 4">
    <name type="scientific">Phenylobacterium kunshanense</name>
    <dbReference type="NCBI Taxonomy" id="1445034"/>
    <lineage>
        <taxon>Bacteria</taxon>
        <taxon>Pseudomonadati</taxon>
        <taxon>Pseudomonadota</taxon>
        <taxon>Alphaproteobacteria</taxon>
        <taxon>Caulobacterales</taxon>
        <taxon>Caulobacteraceae</taxon>
        <taxon>Phenylobacterium</taxon>
    </lineage>
</organism>
<name>A0A328BMX8_9CAUL</name>
<evidence type="ECO:0000259" key="1">
    <source>
        <dbReference type="PROSITE" id="PS50925"/>
    </source>
</evidence>
<dbReference type="Proteomes" id="UP000249524">
    <property type="component" value="Unassembled WGS sequence"/>
</dbReference>
<keyword evidence="4" id="KW-1185">Reference proteome</keyword>
<dbReference type="InterPro" id="IPR001387">
    <property type="entry name" value="Cro/C1-type_HTH"/>
</dbReference>
<dbReference type="SUPFAM" id="SSF54975">
    <property type="entry name" value="Acylphosphatase/BLUF domain-like"/>
    <property type="match status" value="1"/>
</dbReference>
<dbReference type="PROSITE" id="PS50943">
    <property type="entry name" value="HTH_CROC1"/>
    <property type="match status" value="1"/>
</dbReference>
<dbReference type="Gene3D" id="1.10.260.40">
    <property type="entry name" value="lambda repressor-like DNA-binding domains"/>
    <property type="match status" value="1"/>
</dbReference>
<sequence length="236" mass="25505">MGGDRVGIISGDIIRAARALARLSREELAILAGVSLDTVKRLEKSRGPVRAHADTIARIISAFAVRGVSLRYDDDCSELVALHDSGFGPARNRGVEQEGVDVHCVVYISQCDAAEGEVDGLLDAIRVAASRRNPRLAVTGALWFQDGYFLQALEGPKSSLEALYGLIALDARHRRPAVLQHGAVEQRTFPQWLLCRRHRADGLIGVPSLSPAIAPGAALVLLRTLVEGESKWTDSR</sequence>
<dbReference type="GO" id="GO:0003677">
    <property type="term" value="F:DNA binding"/>
    <property type="evidence" value="ECO:0007669"/>
    <property type="project" value="InterPro"/>
</dbReference>
<evidence type="ECO:0000259" key="2">
    <source>
        <dbReference type="PROSITE" id="PS50943"/>
    </source>
</evidence>
<dbReference type="SMART" id="SM01034">
    <property type="entry name" value="BLUF"/>
    <property type="match status" value="1"/>
</dbReference>
<dbReference type="Gene3D" id="3.30.70.100">
    <property type="match status" value="1"/>
</dbReference>
<dbReference type="GO" id="GO:0071949">
    <property type="term" value="F:FAD binding"/>
    <property type="evidence" value="ECO:0007669"/>
    <property type="project" value="InterPro"/>
</dbReference>
<gene>
    <name evidence="3" type="ORF">DJ019_08970</name>
</gene>
<dbReference type="PROSITE" id="PS50925">
    <property type="entry name" value="BLUF"/>
    <property type="match status" value="1"/>
</dbReference>
<feature type="domain" description="HTH cro/C1-type" evidence="2">
    <location>
        <begin position="14"/>
        <end position="70"/>
    </location>
</feature>
<dbReference type="SMART" id="SM00530">
    <property type="entry name" value="HTH_XRE"/>
    <property type="match status" value="1"/>
</dbReference>
<dbReference type="InterPro" id="IPR036046">
    <property type="entry name" value="Acylphosphatase-like_dom_sf"/>
</dbReference>
<proteinExistence type="predicted"/>
<accession>A0A328BMX8</accession>
<dbReference type="SUPFAM" id="SSF47413">
    <property type="entry name" value="lambda repressor-like DNA-binding domains"/>
    <property type="match status" value="1"/>
</dbReference>
<dbReference type="InterPro" id="IPR007024">
    <property type="entry name" value="BLUF_domain"/>
</dbReference>